<evidence type="ECO:0000256" key="1">
    <source>
        <dbReference type="ARBA" id="ARBA00004370"/>
    </source>
</evidence>
<organism evidence="7 8">
    <name type="scientific">Maudiozyma humilis</name>
    <name type="common">Sour dough yeast</name>
    <name type="synonym">Kazachstania humilis</name>
    <dbReference type="NCBI Taxonomy" id="51915"/>
    <lineage>
        <taxon>Eukaryota</taxon>
        <taxon>Fungi</taxon>
        <taxon>Dikarya</taxon>
        <taxon>Ascomycota</taxon>
        <taxon>Saccharomycotina</taxon>
        <taxon>Saccharomycetes</taxon>
        <taxon>Saccharomycetales</taxon>
        <taxon>Saccharomycetaceae</taxon>
        <taxon>Maudiozyma</taxon>
    </lineage>
</organism>
<dbReference type="Proteomes" id="UP001377567">
    <property type="component" value="Unassembled WGS sequence"/>
</dbReference>
<keyword evidence="2 5" id="KW-0812">Transmembrane</keyword>
<evidence type="ECO:0000313" key="8">
    <source>
        <dbReference type="Proteomes" id="UP001377567"/>
    </source>
</evidence>
<feature type="transmembrane region" description="Helical" evidence="5">
    <location>
        <begin position="47"/>
        <end position="66"/>
    </location>
</feature>
<dbReference type="PANTHER" id="PTHR23241">
    <property type="entry name" value="LATE EMBRYOGENESIS ABUNDANT PLANTS LEA-RELATED"/>
    <property type="match status" value="1"/>
</dbReference>
<feature type="transmembrane region" description="Helical" evidence="5">
    <location>
        <begin position="12"/>
        <end position="35"/>
    </location>
</feature>
<name>A0AAV5S417_MAUHU</name>
<dbReference type="GO" id="GO:0016020">
    <property type="term" value="C:membrane"/>
    <property type="evidence" value="ECO:0007669"/>
    <property type="project" value="UniProtKB-SubCell"/>
</dbReference>
<dbReference type="EMBL" id="BTGD01000013">
    <property type="protein sequence ID" value="GMM57577.1"/>
    <property type="molecule type" value="Genomic_DNA"/>
</dbReference>
<comment type="subcellular location">
    <subcellularLocation>
        <location evidence="1">Membrane</location>
    </subcellularLocation>
</comment>
<reference evidence="7 8" key="1">
    <citation type="journal article" date="2023" name="Elife">
        <title>Identification of key yeast species and microbe-microbe interactions impacting larval growth of Drosophila in the wild.</title>
        <authorList>
            <person name="Mure A."/>
            <person name="Sugiura Y."/>
            <person name="Maeda R."/>
            <person name="Honda K."/>
            <person name="Sakurai N."/>
            <person name="Takahashi Y."/>
            <person name="Watada M."/>
            <person name="Katoh T."/>
            <person name="Gotoh A."/>
            <person name="Gotoh Y."/>
            <person name="Taniguchi I."/>
            <person name="Nakamura K."/>
            <person name="Hayashi T."/>
            <person name="Katayama T."/>
            <person name="Uemura T."/>
            <person name="Hattori Y."/>
        </authorList>
    </citation>
    <scope>NUCLEOTIDE SEQUENCE [LARGE SCALE GENOMIC DNA]</scope>
    <source>
        <strain evidence="7 8">KH-74</strain>
    </source>
</reference>
<dbReference type="PANTHER" id="PTHR23241:SF102">
    <property type="entry name" value="LD23009P"/>
    <property type="match status" value="1"/>
</dbReference>
<evidence type="ECO:0000256" key="5">
    <source>
        <dbReference type="SAM" id="Phobius"/>
    </source>
</evidence>
<dbReference type="InterPro" id="IPR053009">
    <property type="entry name" value="Xanthocillin_Biosynth-Assoc"/>
</dbReference>
<evidence type="ECO:0000256" key="2">
    <source>
        <dbReference type="ARBA" id="ARBA00022692"/>
    </source>
</evidence>
<keyword evidence="8" id="KW-1185">Reference proteome</keyword>
<keyword evidence="4 5" id="KW-0472">Membrane</keyword>
<proteinExistence type="predicted"/>
<gene>
    <name evidence="7" type="ORF">DAKH74_041930</name>
</gene>
<protein>
    <submittedName>
        <fullName evidence="7">Tmh18 protein</fullName>
    </submittedName>
</protein>
<accession>A0AAV5S417</accession>
<dbReference type="InterPro" id="IPR025423">
    <property type="entry name" value="TMEM205-like"/>
</dbReference>
<feature type="transmembrane region" description="Helical" evidence="5">
    <location>
        <begin position="72"/>
        <end position="93"/>
    </location>
</feature>
<sequence length="163" mass="18232">MPIVKAASHLLLYSFAFGGSAFYSYIASPIAFKFLHRDQFSLLQNKVFPGFFAMQGFTPIALALTAPMPLTMAPAVALSAASASGLINLFWLLPWNRRVKEQRLALKEKYKDDPEELEKHDAVLRKEFGKSHGISLLFNVSHVISMLAYGIYLTKGLLHFIPK</sequence>
<evidence type="ECO:0000256" key="4">
    <source>
        <dbReference type="ARBA" id="ARBA00023136"/>
    </source>
</evidence>
<dbReference type="Pfam" id="PF13664">
    <property type="entry name" value="DUF4149"/>
    <property type="match status" value="1"/>
</dbReference>
<evidence type="ECO:0000313" key="7">
    <source>
        <dbReference type="EMBL" id="GMM57577.1"/>
    </source>
</evidence>
<evidence type="ECO:0000259" key="6">
    <source>
        <dbReference type="Pfam" id="PF13664"/>
    </source>
</evidence>
<feature type="domain" description="TMEM205-like" evidence="6">
    <location>
        <begin position="11"/>
        <end position="103"/>
    </location>
</feature>
<evidence type="ECO:0000256" key="3">
    <source>
        <dbReference type="ARBA" id="ARBA00022989"/>
    </source>
</evidence>
<feature type="transmembrane region" description="Helical" evidence="5">
    <location>
        <begin position="134"/>
        <end position="153"/>
    </location>
</feature>
<comment type="caution">
    <text evidence="7">The sequence shown here is derived from an EMBL/GenBank/DDBJ whole genome shotgun (WGS) entry which is preliminary data.</text>
</comment>
<dbReference type="AlphaFoldDB" id="A0AAV5S417"/>
<keyword evidence="3 5" id="KW-1133">Transmembrane helix</keyword>